<dbReference type="PANTHER" id="PTHR33991:SF1">
    <property type="entry name" value="DNA REPAIR PROTEIN RECO"/>
    <property type="match status" value="1"/>
</dbReference>
<evidence type="ECO:0000313" key="11">
    <source>
        <dbReference type="Proteomes" id="UP000189941"/>
    </source>
</evidence>
<dbReference type="OrthoDB" id="9797083at2"/>
<feature type="domain" description="DNA replication/recombination mediator RecO N-terminal" evidence="9">
    <location>
        <begin position="1"/>
        <end position="76"/>
    </location>
</feature>
<organism evidence="10 11">
    <name type="scientific">Globicatella sulfidifaciens DSM 15739</name>
    <dbReference type="NCBI Taxonomy" id="1121925"/>
    <lineage>
        <taxon>Bacteria</taxon>
        <taxon>Bacillati</taxon>
        <taxon>Bacillota</taxon>
        <taxon>Bacilli</taxon>
        <taxon>Lactobacillales</taxon>
        <taxon>Aerococcaceae</taxon>
        <taxon>Globicatella</taxon>
    </lineage>
</organism>
<dbReference type="NCBIfam" id="TIGR00613">
    <property type="entry name" value="reco"/>
    <property type="match status" value="1"/>
</dbReference>
<dbReference type="InterPro" id="IPR037278">
    <property type="entry name" value="ARFGAP/RecO"/>
</dbReference>
<comment type="similarity">
    <text evidence="1 7">Belongs to the RecO family.</text>
</comment>
<comment type="function">
    <text evidence="7">Involved in DNA repair and RecF pathway recombination.</text>
</comment>
<name>A0A1T4JY78_9LACT</name>
<dbReference type="Pfam" id="PF11967">
    <property type="entry name" value="RecO_N"/>
    <property type="match status" value="1"/>
</dbReference>
<evidence type="ECO:0000256" key="1">
    <source>
        <dbReference type="ARBA" id="ARBA00007452"/>
    </source>
</evidence>
<dbReference type="GO" id="GO:0006310">
    <property type="term" value="P:DNA recombination"/>
    <property type="evidence" value="ECO:0007669"/>
    <property type="project" value="UniProtKB-UniRule"/>
</dbReference>
<dbReference type="InterPro" id="IPR012340">
    <property type="entry name" value="NA-bd_OB-fold"/>
</dbReference>
<sequence>MQETFEGIVLFRRQYREEDTIVKLLTKEFGKRMFFIRRGQQSNHAMRAQLIPFSKNQYVGTINPSGFSFVKEASTLAFPRKVLEDLTLQSYASYFVQLIDAVFEDFDPQPHLYHLLNDTLLKLNEGFNHDILMVYFEIYLLPYFGTQLNWQHCQVCGRRQEPFDFSINLGGLICRQHFNNDPYRLHISPKAMHVAFLLANTSLNKINSINVSIETITELKRLTKELYQEFVGIRLKSKQFINEIDQLDQKYQSILSKRGSKRTSSLQSQVDNSPDNR</sequence>
<dbReference type="GO" id="GO:0043590">
    <property type="term" value="C:bacterial nucleoid"/>
    <property type="evidence" value="ECO:0007669"/>
    <property type="project" value="TreeGrafter"/>
</dbReference>
<dbReference type="AlphaFoldDB" id="A0A1T4JY78"/>
<dbReference type="Pfam" id="PF02565">
    <property type="entry name" value="RecO_C"/>
    <property type="match status" value="1"/>
</dbReference>
<gene>
    <name evidence="7" type="primary">recO</name>
    <name evidence="10" type="ORF">SAMN02746011_00445</name>
</gene>
<keyword evidence="5 7" id="KW-0234">DNA repair</keyword>
<keyword evidence="11" id="KW-1185">Reference proteome</keyword>
<dbReference type="HAMAP" id="MF_00201">
    <property type="entry name" value="RecO"/>
    <property type="match status" value="1"/>
</dbReference>
<dbReference type="InterPro" id="IPR003717">
    <property type="entry name" value="RecO"/>
</dbReference>
<dbReference type="EMBL" id="FUWO01000003">
    <property type="protein sequence ID" value="SJZ35069.1"/>
    <property type="molecule type" value="Genomic_DNA"/>
</dbReference>
<dbReference type="Gene3D" id="2.40.50.140">
    <property type="entry name" value="Nucleic acid-binding proteins"/>
    <property type="match status" value="1"/>
</dbReference>
<evidence type="ECO:0000256" key="2">
    <source>
        <dbReference type="ARBA" id="ARBA00021310"/>
    </source>
</evidence>
<feature type="region of interest" description="Disordered" evidence="8">
    <location>
        <begin position="258"/>
        <end position="277"/>
    </location>
</feature>
<evidence type="ECO:0000259" key="9">
    <source>
        <dbReference type="Pfam" id="PF11967"/>
    </source>
</evidence>
<feature type="compositionally biased region" description="Polar residues" evidence="8">
    <location>
        <begin position="262"/>
        <end position="277"/>
    </location>
</feature>
<accession>A0A1T4JY78</accession>
<dbReference type="SUPFAM" id="SSF57863">
    <property type="entry name" value="ArfGap/RecO-like zinc finger"/>
    <property type="match status" value="1"/>
</dbReference>
<reference evidence="11" key="1">
    <citation type="submission" date="2017-02" db="EMBL/GenBank/DDBJ databases">
        <authorList>
            <person name="Varghese N."/>
            <person name="Submissions S."/>
        </authorList>
    </citation>
    <scope>NUCLEOTIDE SEQUENCE [LARGE SCALE GENOMIC DNA]</scope>
    <source>
        <strain evidence="11">DSM 15739</strain>
    </source>
</reference>
<keyword evidence="4 7" id="KW-0233">DNA recombination</keyword>
<evidence type="ECO:0000256" key="7">
    <source>
        <dbReference type="HAMAP-Rule" id="MF_00201"/>
    </source>
</evidence>
<dbReference type="GO" id="GO:0006302">
    <property type="term" value="P:double-strand break repair"/>
    <property type="evidence" value="ECO:0007669"/>
    <property type="project" value="TreeGrafter"/>
</dbReference>
<dbReference type="RefSeq" id="WP_078755286.1">
    <property type="nucleotide sequence ID" value="NZ_FUWO01000003.1"/>
</dbReference>
<evidence type="ECO:0000313" key="10">
    <source>
        <dbReference type="EMBL" id="SJZ35069.1"/>
    </source>
</evidence>
<evidence type="ECO:0000256" key="6">
    <source>
        <dbReference type="ARBA" id="ARBA00033409"/>
    </source>
</evidence>
<dbReference type="InterPro" id="IPR042242">
    <property type="entry name" value="RecO_C"/>
</dbReference>
<evidence type="ECO:0000256" key="8">
    <source>
        <dbReference type="SAM" id="MobiDB-lite"/>
    </source>
</evidence>
<dbReference type="InterPro" id="IPR022572">
    <property type="entry name" value="DNA_rep/recomb_RecO_N"/>
</dbReference>
<dbReference type="Gene3D" id="1.20.1440.120">
    <property type="entry name" value="Recombination protein O, C-terminal domain"/>
    <property type="match status" value="1"/>
</dbReference>
<dbReference type="Proteomes" id="UP000189941">
    <property type="component" value="Unassembled WGS sequence"/>
</dbReference>
<dbReference type="STRING" id="1121925.SAMN02746011_00445"/>
<keyword evidence="3 7" id="KW-0227">DNA damage</keyword>
<evidence type="ECO:0000256" key="3">
    <source>
        <dbReference type="ARBA" id="ARBA00022763"/>
    </source>
</evidence>
<dbReference type="SUPFAM" id="SSF50249">
    <property type="entry name" value="Nucleic acid-binding proteins"/>
    <property type="match status" value="1"/>
</dbReference>
<proteinExistence type="inferred from homology"/>
<evidence type="ECO:0000256" key="5">
    <source>
        <dbReference type="ARBA" id="ARBA00023204"/>
    </source>
</evidence>
<dbReference type="PANTHER" id="PTHR33991">
    <property type="entry name" value="DNA REPAIR PROTEIN RECO"/>
    <property type="match status" value="1"/>
</dbReference>
<protein>
    <recommendedName>
        <fullName evidence="2 7">DNA repair protein RecO</fullName>
    </recommendedName>
    <alternativeName>
        <fullName evidence="6 7">Recombination protein O</fullName>
    </alternativeName>
</protein>
<evidence type="ECO:0000256" key="4">
    <source>
        <dbReference type="ARBA" id="ARBA00023172"/>
    </source>
</evidence>